<feature type="region of interest" description="Disordered" evidence="2">
    <location>
        <begin position="779"/>
        <end position="837"/>
    </location>
</feature>
<feature type="compositionally biased region" description="Low complexity" evidence="2">
    <location>
        <begin position="210"/>
        <end position="230"/>
    </location>
</feature>
<proteinExistence type="predicted"/>
<name>A0AAF5CZ41_STRER</name>
<dbReference type="PANTHER" id="PTHR46745:SF1">
    <property type="entry name" value="TSC22 DOMAIN FAMILY PROTEIN 1"/>
    <property type="match status" value="1"/>
</dbReference>
<dbReference type="GO" id="GO:0008284">
    <property type="term" value="P:positive regulation of cell population proliferation"/>
    <property type="evidence" value="ECO:0007669"/>
    <property type="project" value="TreeGrafter"/>
</dbReference>
<reference evidence="4" key="1">
    <citation type="submission" date="2024-02" db="UniProtKB">
        <authorList>
            <consortium name="WormBaseParasite"/>
        </authorList>
    </citation>
    <scope>IDENTIFICATION</scope>
</reference>
<dbReference type="GO" id="GO:0005829">
    <property type="term" value="C:cytosol"/>
    <property type="evidence" value="ECO:0007669"/>
    <property type="project" value="TreeGrafter"/>
</dbReference>
<dbReference type="CDD" id="cd21936">
    <property type="entry name" value="ZIP_TSC22D"/>
    <property type="match status" value="1"/>
</dbReference>
<keyword evidence="3" id="KW-1185">Reference proteome</keyword>
<dbReference type="SUPFAM" id="SSF58026">
    <property type="entry name" value="Delta-sleep-inducing peptide immunoreactive peptide"/>
    <property type="match status" value="1"/>
</dbReference>
<feature type="region of interest" description="Disordered" evidence="2">
    <location>
        <begin position="485"/>
        <end position="506"/>
    </location>
</feature>
<dbReference type="InterPro" id="IPR000580">
    <property type="entry name" value="TSC22/Bun"/>
</dbReference>
<feature type="compositionally biased region" description="Polar residues" evidence="2">
    <location>
        <begin position="523"/>
        <end position="539"/>
    </location>
</feature>
<dbReference type="GO" id="GO:0006357">
    <property type="term" value="P:regulation of transcription by RNA polymerase II"/>
    <property type="evidence" value="ECO:0007669"/>
    <property type="project" value="InterPro"/>
</dbReference>
<feature type="compositionally biased region" description="Polar residues" evidence="2">
    <location>
        <begin position="808"/>
        <end position="824"/>
    </location>
</feature>
<dbReference type="Pfam" id="PF01166">
    <property type="entry name" value="TSC22"/>
    <property type="match status" value="1"/>
</dbReference>
<feature type="compositionally biased region" description="Basic and acidic residues" evidence="2">
    <location>
        <begin position="161"/>
        <end position="171"/>
    </location>
</feature>
<evidence type="ECO:0000256" key="2">
    <source>
        <dbReference type="SAM" id="MobiDB-lite"/>
    </source>
</evidence>
<feature type="region of interest" description="Disordered" evidence="2">
    <location>
        <begin position="207"/>
        <end position="230"/>
    </location>
</feature>
<accession>A0AAF5CZ41</accession>
<dbReference type="Proteomes" id="UP000035681">
    <property type="component" value="Unplaced"/>
</dbReference>
<protein>
    <submittedName>
        <fullName evidence="4">Uncharacterized protein</fullName>
    </submittedName>
</protein>
<dbReference type="GO" id="GO:0043066">
    <property type="term" value="P:negative regulation of apoptotic process"/>
    <property type="evidence" value="ECO:0007669"/>
    <property type="project" value="TreeGrafter"/>
</dbReference>
<sequence length="1120" mass="124639">FSKNQHSLQLKIQTNEIVTEDRKIVEKPLNIICENKVSDEIIPNCSSVSNTNLNNLMNNDNRSEVKSISNEYNENMTTPISENINKNVTKNDVVTGLNSNQCEGIEVKNNQNPSQTHKGRWECIDITENEGNDESEFTHINGKIFNGEDFCDNTKISGKSGHIDKSNDLNTKDISSTKGHQNNIVNNSMGTVNSINDFSDTLTKKFTTESSNQSTPSSISSNNIPLSNSSNQNVKKIKNILNHLPLTVNSNSIIPPVSSTSTTPTHIVTNAFSIPNQQYQGTQNISNVFPNNGVSLGTKVINNGVIEESSLTFSNSNNGDRVRLGNNSPSFSSNVGSNMSTINKTNTTTNVTPSNGQNSKKTSISSVVGNDNTISNVNNKTIGSTGGMNNIFGFFEKSGENDGNIMFKEDSNDKGDDHIGSKINQAMDLVKFHLSRSIRQEYDQLNAQIVELKNKVQVLECQNNILKSFAPEDIVQNLNVLSKTNSSTTNSTGVSNSGSVSTTTTTATTNNVGTIINTENGGLSRNSSTNNFMTSPNYNNKQTIEISNKELNGTYKTISDQQTSNLSHCSSVNQSTCTPSPPNGTFNTGVSNCNVNNSENVSLNDEQCQDQSIEDGVSTSNNTFHDVKRKISGSNDAQNFYNGVRTISNLQDNNMINTNDNTLLINNEKNLDIVNVNQCTNENSREISTQTDKKIGTNKKENLVIENEQTLNISKNISKEDNSSLSTNNIVGNGKIKTIEITSSPITKSTIKNNNGENTNAETSLSYVALEKVRNISNEAEKNGHNNDYDEKPISPIKDSGRFEEKTSSYVNTSVVKSQSQSNIEKNKDKQQNQTRKLSQQLALLLNQNESIGNEQNTYNECQKQQKNFLDKTNTKTKHHEFKKNNFEKEYHDNVKNDITSKNNIFPDFIENEQSSQQQEIGPSQELRQYPSCAQNGKTKSINEVSLNLLDAGIGSFDVLTRALPTVVLTRINKIDENSDWTEERVLKLLRIAQLSIEHILLTQTKILKKLKIYKHRNQQLSYELKGINEDKVKSPLKLYSCKACEKLFINQYFLEGHLRKKMCKNNLQNNNIENNEDIKIKNKNSLYNIINDEEDFAFNNDEILSFNNEILPDVNHTSQ</sequence>
<feature type="region of interest" description="Disordered" evidence="2">
    <location>
        <begin position="518"/>
        <end position="539"/>
    </location>
</feature>
<evidence type="ECO:0000256" key="1">
    <source>
        <dbReference type="SAM" id="Coils"/>
    </source>
</evidence>
<dbReference type="WBParaSite" id="TCONS_00004102.p1">
    <property type="protein sequence ID" value="TCONS_00004102.p1"/>
    <property type="gene ID" value="XLOC_001086"/>
</dbReference>
<evidence type="ECO:0000313" key="3">
    <source>
        <dbReference type="Proteomes" id="UP000035681"/>
    </source>
</evidence>
<feature type="region of interest" description="Disordered" evidence="2">
    <location>
        <begin position="159"/>
        <end position="193"/>
    </location>
</feature>
<evidence type="ECO:0000313" key="4">
    <source>
        <dbReference type="WBParaSite" id="TCONS_00004102.p1"/>
    </source>
</evidence>
<dbReference type="GO" id="GO:0005634">
    <property type="term" value="C:nucleus"/>
    <property type="evidence" value="ECO:0007669"/>
    <property type="project" value="TreeGrafter"/>
</dbReference>
<feature type="compositionally biased region" description="Basic and acidic residues" evidence="2">
    <location>
        <begin position="779"/>
        <end position="807"/>
    </location>
</feature>
<dbReference type="AlphaFoldDB" id="A0AAF5CZ41"/>
<dbReference type="Gene3D" id="1.20.5.490">
    <property type="entry name" value="Single helix bin"/>
    <property type="match status" value="1"/>
</dbReference>
<keyword evidence="1" id="KW-0175">Coiled coil</keyword>
<organism evidence="3 4">
    <name type="scientific">Strongyloides stercoralis</name>
    <name type="common">Threadworm</name>
    <dbReference type="NCBI Taxonomy" id="6248"/>
    <lineage>
        <taxon>Eukaryota</taxon>
        <taxon>Metazoa</taxon>
        <taxon>Ecdysozoa</taxon>
        <taxon>Nematoda</taxon>
        <taxon>Chromadorea</taxon>
        <taxon>Rhabditida</taxon>
        <taxon>Tylenchina</taxon>
        <taxon>Panagrolaimomorpha</taxon>
        <taxon>Strongyloidoidea</taxon>
        <taxon>Strongyloididae</taxon>
        <taxon>Strongyloides</taxon>
    </lineage>
</organism>
<dbReference type="PANTHER" id="PTHR46745">
    <property type="entry name" value="TSC22 DOMAIN FAMILY PROTEIN 1"/>
    <property type="match status" value="1"/>
</dbReference>
<feature type="compositionally biased region" description="Polar residues" evidence="2">
    <location>
        <begin position="172"/>
        <end position="193"/>
    </location>
</feature>
<feature type="coiled-coil region" evidence="1">
    <location>
        <begin position="435"/>
        <end position="462"/>
    </location>
</feature>